<dbReference type="AlphaFoldDB" id="A0AAD4MEY4"/>
<gene>
    <name evidence="2" type="ORF">DdX_21406</name>
</gene>
<evidence type="ECO:0000313" key="3">
    <source>
        <dbReference type="Proteomes" id="UP001201812"/>
    </source>
</evidence>
<feature type="domain" description="F-box" evidence="1">
    <location>
        <begin position="3"/>
        <end position="31"/>
    </location>
</feature>
<dbReference type="Pfam" id="PF00646">
    <property type="entry name" value="F-box"/>
    <property type="match status" value="1"/>
</dbReference>
<protein>
    <recommendedName>
        <fullName evidence="1">F-box domain-containing protein</fullName>
    </recommendedName>
</protein>
<dbReference type="Proteomes" id="UP001201812">
    <property type="component" value="Unassembled WGS sequence"/>
</dbReference>
<evidence type="ECO:0000259" key="1">
    <source>
        <dbReference type="Pfam" id="PF00646"/>
    </source>
</evidence>
<comment type="caution">
    <text evidence="2">The sequence shown here is derived from an EMBL/GenBank/DDBJ whole genome shotgun (WGS) entry which is preliminary data.</text>
</comment>
<dbReference type="InterPro" id="IPR001810">
    <property type="entry name" value="F-box_dom"/>
</dbReference>
<keyword evidence="3" id="KW-1185">Reference proteome</keyword>
<organism evidence="2 3">
    <name type="scientific">Ditylenchus destructor</name>
    <dbReference type="NCBI Taxonomy" id="166010"/>
    <lineage>
        <taxon>Eukaryota</taxon>
        <taxon>Metazoa</taxon>
        <taxon>Ecdysozoa</taxon>
        <taxon>Nematoda</taxon>
        <taxon>Chromadorea</taxon>
        <taxon>Rhabditida</taxon>
        <taxon>Tylenchina</taxon>
        <taxon>Tylenchomorpha</taxon>
        <taxon>Sphaerularioidea</taxon>
        <taxon>Anguinidae</taxon>
        <taxon>Anguininae</taxon>
        <taxon>Ditylenchus</taxon>
    </lineage>
</organism>
<reference evidence="2" key="1">
    <citation type="submission" date="2022-01" db="EMBL/GenBank/DDBJ databases">
        <title>Genome Sequence Resource for Two Populations of Ditylenchus destructor, the Migratory Endoparasitic Phytonematode.</title>
        <authorList>
            <person name="Zhang H."/>
            <person name="Lin R."/>
            <person name="Xie B."/>
        </authorList>
    </citation>
    <scope>NUCLEOTIDE SEQUENCE</scope>
    <source>
        <strain evidence="2">BazhouSP</strain>
    </source>
</reference>
<evidence type="ECO:0000313" key="2">
    <source>
        <dbReference type="EMBL" id="KAI1692164.1"/>
    </source>
</evidence>
<name>A0AAD4MEY4_9BILA</name>
<sequence>MVEAFKHLNYCQLAKSSLVSKRYRDLIRIHRHKLALLYVNSIRMHERNDDLAAIQVFNEKLSSDAYNEWVIRNHYSKQVPHESQSVGMQSAQYERKFYELMADATYEDISHRQGDDTTTVFSACIEFNDDNWPVFQHIVRLITDPFIYIGNLKFTYRNDFLNLLASAINADRTHLQCEELDFSLEGNSQKAITWTKDHVRCNKFSIFEKADLTWDESLWDFVKTGGHCTSSICADYHDVSKAMIEFVQMFLNIENWDEYQGVQCIESWQLVTHQDIQALKKDYASLIVKEEHLDKWGRTTYVFEFVNNAIGKKLKLLATPFEDEDDYWDFGAWCPFWLEINNL</sequence>
<dbReference type="EMBL" id="JAKKPZ010000813">
    <property type="protein sequence ID" value="KAI1692164.1"/>
    <property type="molecule type" value="Genomic_DNA"/>
</dbReference>
<proteinExistence type="predicted"/>
<accession>A0AAD4MEY4</accession>